<dbReference type="EMBL" id="JACHXK010000001">
    <property type="protein sequence ID" value="MBB3108739.1"/>
    <property type="molecule type" value="Genomic_DNA"/>
</dbReference>
<evidence type="ECO:0000313" key="2">
    <source>
        <dbReference type="EMBL" id="MBB3108739.1"/>
    </source>
</evidence>
<dbReference type="Proteomes" id="UP000570361">
    <property type="component" value="Unassembled WGS sequence"/>
</dbReference>
<comment type="caution">
    <text evidence="2">The sequence shown here is derived from an EMBL/GenBank/DDBJ whole genome shotgun (WGS) entry which is preliminary data.</text>
</comment>
<evidence type="ECO:0000313" key="3">
    <source>
        <dbReference type="Proteomes" id="UP000570361"/>
    </source>
</evidence>
<reference evidence="2 3" key="1">
    <citation type="submission" date="2020-08" db="EMBL/GenBank/DDBJ databases">
        <title>Genomic Encyclopedia of Type Strains, Phase III (KMG-III): the genomes of soil and plant-associated and newly described type strains.</title>
        <authorList>
            <person name="Whitman W."/>
        </authorList>
    </citation>
    <scope>NUCLEOTIDE SEQUENCE [LARGE SCALE GENOMIC DNA]</scope>
    <source>
        <strain evidence="2 3">CECT 5862</strain>
    </source>
</reference>
<protein>
    <recommendedName>
        <fullName evidence="4">Paeninodin family lasso peptide</fullName>
    </recommendedName>
</protein>
<organism evidence="2 3">
    <name type="scientific">Paenibacillus phyllosphaerae</name>
    <dbReference type="NCBI Taxonomy" id="274593"/>
    <lineage>
        <taxon>Bacteria</taxon>
        <taxon>Bacillati</taxon>
        <taxon>Bacillota</taxon>
        <taxon>Bacilli</taxon>
        <taxon>Bacillales</taxon>
        <taxon>Paenibacillaceae</taxon>
        <taxon>Paenibacillus</taxon>
    </lineage>
</organism>
<feature type="compositionally biased region" description="Polar residues" evidence="1">
    <location>
        <begin position="35"/>
        <end position="45"/>
    </location>
</feature>
<dbReference type="AlphaFoldDB" id="A0A7W5ATZ1"/>
<accession>A0A7W5ATZ1</accession>
<name>A0A7W5ATZ1_9BACL</name>
<dbReference type="NCBIfam" id="NF033524">
    <property type="entry name" value="lasso_PadeA_fam"/>
    <property type="match status" value="1"/>
</dbReference>
<dbReference type="RefSeq" id="WP_183597091.1">
    <property type="nucleotide sequence ID" value="NZ_JACHXK010000001.1"/>
</dbReference>
<keyword evidence="3" id="KW-1185">Reference proteome</keyword>
<gene>
    <name evidence="2" type="ORF">FHS18_000767</name>
</gene>
<evidence type="ECO:0008006" key="4">
    <source>
        <dbReference type="Google" id="ProtNLM"/>
    </source>
</evidence>
<feature type="region of interest" description="Disordered" evidence="1">
    <location>
        <begin position="21"/>
        <end position="45"/>
    </location>
</feature>
<evidence type="ECO:0000256" key="1">
    <source>
        <dbReference type="SAM" id="MobiDB-lite"/>
    </source>
</evidence>
<sequence>MENVKKEWQQLSLEILEVDQTMGGPNGFVPDKNNKGTNKGQVHDS</sequence>
<proteinExistence type="predicted"/>
<dbReference type="InterPro" id="IPR049825">
    <property type="entry name" value="Lasso_PadeA-like"/>
</dbReference>